<accession>A0A9F5IHL3</accession>
<dbReference type="GeneID" id="103056633"/>
<dbReference type="PANTHER" id="PTHR16058:SF4">
    <property type="entry name" value="DOUBLE ZINC RIBBON AND ANKYRIN REPEAT-CONTAINING PROTEIN 1"/>
    <property type="match status" value="1"/>
</dbReference>
<dbReference type="CTD" id="55184"/>
<dbReference type="RefSeq" id="XP_025024715.1">
    <property type="nucleotide sequence ID" value="XM_025168947.1"/>
</dbReference>
<name>A0A9F5IHL3_PYTBI</name>
<dbReference type="Pfam" id="PF13287">
    <property type="entry name" value="Fn3_assoc"/>
    <property type="match status" value="1"/>
</dbReference>
<dbReference type="OMA" id="HINTNTP"/>
<gene>
    <name evidence="2" type="primary">DZANK1</name>
</gene>
<dbReference type="Proteomes" id="UP000695026">
    <property type="component" value="Unplaced"/>
</dbReference>
<dbReference type="KEGG" id="pbi:103056633"/>
<dbReference type="InterPro" id="IPR026876">
    <property type="entry name" value="Fn3_assoc_repeat"/>
</dbReference>
<evidence type="ECO:0000313" key="1">
    <source>
        <dbReference type="Proteomes" id="UP000695026"/>
    </source>
</evidence>
<proteinExistence type="predicted"/>
<dbReference type="InterPro" id="IPR052481">
    <property type="entry name" value="DZAN1"/>
</dbReference>
<protein>
    <submittedName>
        <fullName evidence="2">Double zinc ribbon and ankyrin repeat-containing protein 1</fullName>
    </submittedName>
</protein>
<sequence>MKGFALLKEIRNLIFGKIMTAGSVLAPQIIPLRISSGKAKHEIDTNTLVEIKSDTPDVMIHFTIDGSKPQYFKRFDYRDHNTFKYKGPITLPDGKITIKALAVTKDCRESAIVTKLFVVEYATPNPHDPDKDESFLNYLTRQIKSGLPDLKLRKKGVNMENESGWNDAAHELTGLLKEKTSVSLHVNGPHSLKKYLNVSSDREESNSAGLISQSQDTVLCYVCGAGNPIHIKECMICENKLSETQMNANFQFQQQSILSLPTSRPDFQEKKEQGTQTIGLFYPSHKHLEKKESEVFLQKEKQIKANDHKSLLTAISPGKGYWRKQLDHVCAHLRSYTQNNMEFRTLIGEPQMGKLISATVHKDGYQVSLQINYALAKKPLERAREFQT</sequence>
<dbReference type="AlphaFoldDB" id="A0A9F5IHL3"/>
<organism evidence="1 2">
    <name type="scientific">Python bivittatus</name>
    <name type="common">Burmese python</name>
    <name type="synonym">Python molurus bivittatus</name>
    <dbReference type="NCBI Taxonomy" id="176946"/>
    <lineage>
        <taxon>Eukaryota</taxon>
        <taxon>Metazoa</taxon>
        <taxon>Chordata</taxon>
        <taxon>Craniata</taxon>
        <taxon>Vertebrata</taxon>
        <taxon>Euteleostomi</taxon>
        <taxon>Lepidosauria</taxon>
        <taxon>Squamata</taxon>
        <taxon>Bifurcata</taxon>
        <taxon>Unidentata</taxon>
        <taxon>Episquamata</taxon>
        <taxon>Toxicofera</taxon>
        <taxon>Serpentes</taxon>
        <taxon>Henophidia</taxon>
        <taxon>Pythonidae</taxon>
        <taxon>Python</taxon>
    </lineage>
</organism>
<evidence type="ECO:0000313" key="2">
    <source>
        <dbReference type="RefSeq" id="XP_025024715.1"/>
    </source>
</evidence>
<reference evidence="2" key="1">
    <citation type="submission" date="2025-08" db="UniProtKB">
        <authorList>
            <consortium name="RefSeq"/>
        </authorList>
    </citation>
    <scope>IDENTIFICATION</scope>
    <source>
        <tissue evidence="2">Liver</tissue>
    </source>
</reference>
<dbReference type="PANTHER" id="PTHR16058">
    <property type="entry name" value="DOUBLE ZINC RIBBON AND ANKYRIN REPEAT-CONTAINING PROTEIN 1"/>
    <property type="match status" value="1"/>
</dbReference>
<keyword evidence="1" id="KW-1185">Reference proteome</keyword>
<dbReference type="OrthoDB" id="10033229at2759"/>
<dbReference type="GO" id="GO:0042462">
    <property type="term" value="P:eye photoreceptor cell development"/>
    <property type="evidence" value="ECO:0007669"/>
    <property type="project" value="TreeGrafter"/>
</dbReference>